<evidence type="ECO:0000313" key="1">
    <source>
        <dbReference type="EMBL" id="AYV78718.1"/>
    </source>
</evidence>
<protein>
    <submittedName>
        <fullName evidence="1">Uncharacterized protein</fullName>
    </submittedName>
</protein>
<name>A0A3G4ZUY9_9VIRU</name>
<dbReference type="Gene3D" id="3.40.50.300">
    <property type="entry name" value="P-loop containing nucleotide triphosphate hydrolases"/>
    <property type="match status" value="1"/>
</dbReference>
<sequence length="445" mass="51944">MTSLTIDIDGVDGTGKSSSVNILRDKFPEIKFNDRGILSKLSDVYDDKLPESLPDDSHYYIILDAEPDVCVRRICKRGRPVDKYDKYPSIYKYRNRYLRLAIRYGTFYINTTKLNIEQVITSVSQIIYQIINNKITKSFILPNPDNYSEEEFNSLPLVAEGCSKIIRTVNDEFTLVSYKPTVYSHKQQREGVILFTDKERMEMTKNILYIFDSEQIPHAYIYIGKNYVLCKYLNPERDIPIVEIIVKKCFVGTDKYRYHMLDKKISRFGYPIVDDEKREYPEYIVRYDYRNPNHTYTKKNDDGTETILDVPSFMDKKTEDSLMADSAGIIMKKPKGDEVLCDDLANLFIDVNLSKKLAKKTFAVLDNHFKKMGIYFEDICFMITADGQMHYSEISQDCGRYKKIEEDKLTALDKDIFRAGGSSPLVFEKWKLMTEITKNYVKSIY</sequence>
<gene>
    <name evidence="1" type="ORF">Edafosvirus27_7</name>
</gene>
<dbReference type="EMBL" id="MK072092">
    <property type="protein sequence ID" value="AYV78718.1"/>
    <property type="molecule type" value="Genomic_DNA"/>
</dbReference>
<dbReference type="SUPFAM" id="SSF52540">
    <property type="entry name" value="P-loop containing nucleoside triphosphate hydrolases"/>
    <property type="match status" value="1"/>
</dbReference>
<reference evidence="1" key="1">
    <citation type="submission" date="2018-10" db="EMBL/GenBank/DDBJ databases">
        <title>Hidden diversity of soil giant viruses.</title>
        <authorList>
            <person name="Schulz F."/>
            <person name="Alteio L."/>
            <person name="Goudeau D."/>
            <person name="Ryan E.M."/>
            <person name="Malmstrom R.R."/>
            <person name="Blanchard J."/>
            <person name="Woyke T."/>
        </authorList>
    </citation>
    <scope>NUCLEOTIDE SEQUENCE</scope>
    <source>
        <strain evidence="1">EDV1</strain>
    </source>
</reference>
<accession>A0A3G4ZUY9</accession>
<dbReference type="InterPro" id="IPR027417">
    <property type="entry name" value="P-loop_NTPase"/>
</dbReference>
<organism evidence="1">
    <name type="scientific">Edafosvirus sp</name>
    <dbReference type="NCBI Taxonomy" id="2487765"/>
    <lineage>
        <taxon>Viruses</taxon>
        <taxon>Varidnaviria</taxon>
        <taxon>Bamfordvirae</taxon>
        <taxon>Nucleocytoviricota</taxon>
        <taxon>Megaviricetes</taxon>
        <taxon>Imitervirales</taxon>
        <taxon>Mimiviridae</taxon>
        <taxon>Klosneuvirinae</taxon>
    </lineage>
</organism>
<proteinExistence type="predicted"/>